<keyword evidence="11" id="KW-1185">Reference proteome</keyword>
<dbReference type="Gene3D" id="3.20.20.70">
    <property type="entry name" value="Aldolase class I"/>
    <property type="match status" value="1"/>
</dbReference>
<dbReference type="PRINTS" id="PR00743">
    <property type="entry name" value="GLHYDRLASE36"/>
</dbReference>
<evidence type="ECO:0000256" key="1">
    <source>
        <dbReference type="ARBA" id="ARBA00001255"/>
    </source>
</evidence>
<dbReference type="Pfam" id="PF02065">
    <property type="entry name" value="Melibiase"/>
    <property type="match status" value="1"/>
</dbReference>
<feature type="active site" description="Nucleophile" evidence="6">
    <location>
        <position position="453"/>
    </location>
</feature>
<sequence>MPIIVHEDKKLFELETARTSYVFGVNEKGILQHLYWGEKVAALDCARLLVSRSHSSFDAELDRECEEFSFWGGAFYGEPSLKAQFADQVRDLRMVYAGARLDTIEGRESLIVTFKDAYYPLRVNLVYRIVPELDLIERYAEAANTGEDDIVLESFQSAAWTMPHMPQTRMTHVAGSWAGEYQLRETSLSEGKKTIESRRGFTGPHANPWFAIDDGGATESGGDVWYGALGWSGNWKIVAEKRIFEHVRVTGGIHDFDSRWLLMPGETFRTPIFVGGYSASGFGCMSRTLHRYQREHVLPSSAKRKVLYNSWEATTFDVRADEQIELAKKAARMGVERFVVDDGWFGQRHSDRAGLGDWYVNPDKFPDGLDALIREVNGLGMDFGIWVEPESVNPDSDLFRSHPDWVYRFPTREGTQLRNQLLLNLAKPEVKQYIIDFMNRLLGSHPIAFIKWDMNRTITEPGLDGFPAERQREIWIRHVRSLYEIWAELRAQFPHVEFETCAGGGARIDFGMLRFADQAWPSDNTDAFDRLRIQEGFSYVYSPQIMMCWVTDSPAGVNGRRLPLSFRFHSAMTGALGIGGNLKEWSDAEIEEAAGHIAAYKEIRHLVQGGRQYRLASIRQSPLAAVQYVSEDRSESVVFAFLHAQQFGRGRSLKLQGLDGGRLYEVEGVAGETLRLHGSTLMKAGIPLPLRGDFDSVMIRLRS</sequence>
<evidence type="ECO:0000313" key="10">
    <source>
        <dbReference type="EMBL" id="MBD2867206.1"/>
    </source>
</evidence>
<accession>A0A927CJU7</accession>
<dbReference type="PANTHER" id="PTHR43053">
    <property type="entry name" value="GLYCOSIDASE FAMILY 31"/>
    <property type="match status" value="1"/>
</dbReference>
<dbReference type="Proteomes" id="UP000632125">
    <property type="component" value="Unassembled WGS sequence"/>
</dbReference>
<feature type="binding site" evidence="7">
    <location>
        <position position="418"/>
    </location>
    <ligand>
        <name>substrate</name>
    </ligand>
</feature>
<dbReference type="InterPro" id="IPR013780">
    <property type="entry name" value="Glyco_hydro_b"/>
</dbReference>
<feature type="binding site" evidence="7">
    <location>
        <begin position="341"/>
        <end position="342"/>
    </location>
    <ligand>
        <name>substrate</name>
    </ligand>
</feature>
<keyword evidence="3 5" id="KW-0378">Hydrolase</keyword>
<feature type="active site" description="Proton donor" evidence="6">
    <location>
        <position position="523"/>
    </location>
</feature>
<evidence type="ECO:0000256" key="2">
    <source>
        <dbReference type="ARBA" id="ARBA00012755"/>
    </source>
</evidence>
<dbReference type="InterPro" id="IPR031704">
    <property type="entry name" value="Glyco_hydro_36_N"/>
</dbReference>
<dbReference type="CDD" id="cd14791">
    <property type="entry name" value="GH36"/>
    <property type="match status" value="1"/>
</dbReference>
<dbReference type="InterPro" id="IPR050985">
    <property type="entry name" value="Alpha-glycosidase_related"/>
</dbReference>
<organism evidence="10 11">
    <name type="scientific">Paenibacillus arenilitoris</name>
    <dbReference type="NCBI Taxonomy" id="2772299"/>
    <lineage>
        <taxon>Bacteria</taxon>
        <taxon>Bacillati</taxon>
        <taxon>Bacillota</taxon>
        <taxon>Bacilli</taxon>
        <taxon>Bacillales</taxon>
        <taxon>Paenibacillaceae</taxon>
        <taxon>Paenibacillus</taxon>
    </lineage>
</organism>
<evidence type="ECO:0000256" key="4">
    <source>
        <dbReference type="ARBA" id="ARBA00023295"/>
    </source>
</evidence>
<dbReference type="SUPFAM" id="SSF51445">
    <property type="entry name" value="(Trans)glycosidases"/>
    <property type="match status" value="1"/>
</dbReference>
<dbReference type="InterPro" id="IPR031705">
    <property type="entry name" value="Glyco_hydro_36_C"/>
</dbReference>
<dbReference type="EC" id="3.2.1.22" evidence="2 5"/>
<dbReference type="Gene3D" id="2.60.40.1180">
    <property type="entry name" value="Golgi alpha-mannosidase II"/>
    <property type="match status" value="1"/>
</dbReference>
<dbReference type="PIRSF" id="PIRSF005536">
    <property type="entry name" value="Agal"/>
    <property type="match status" value="1"/>
</dbReference>
<feature type="domain" description="Glycosyl hydrolase family 36 N-terminal" evidence="9">
    <location>
        <begin position="30"/>
        <end position="262"/>
    </location>
</feature>
<evidence type="ECO:0000313" key="11">
    <source>
        <dbReference type="Proteomes" id="UP000632125"/>
    </source>
</evidence>
<comment type="catalytic activity">
    <reaction evidence="1 5">
        <text>Hydrolysis of terminal, non-reducing alpha-D-galactose residues in alpha-D-galactosides, including galactose oligosaccharides, galactomannans and galactolipids.</text>
        <dbReference type="EC" id="3.2.1.22"/>
    </reaction>
</comment>
<proteinExistence type="inferred from homology"/>
<dbReference type="InterPro" id="IPR002252">
    <property type="entry name" value="Glyco_hydro_36"/>
</dbReference>
<dbReference type="EMBL" id="JACXIY010000001">
    <property type="protein sequence ID" value="MBD2867206.1"/>
    <property type="molecule type" value="Genomic_DNA"/>
</dbReference>
<dbReference type="Pfam" id="PF16875">
    <property type="entry name" value="Glyco_hydro_36N"/>
    <property type="match status" value="1"/>
</dbReference>
<dbReference type="GO" id="GO:0004557">
    <property type="term" value="F:alpha-galactosidase activity"/>
    <property type="evidence" value="ECO:0007669"/>
    <property type="project" value="UniProtKB-UniRule"/>
</dbReference>
<comment type="similarity">
    <text evidence="5">Belongs to the glycosyl hydrolase.</text>
</comment>
<evidence type="ECO:0000256" key="3">
    <source>
        <dbReference type="ARBA" id="ARBA00022801"/>
    </source>
</evidence>
<dbReference type="FunFam" id="3.20.20.70:FF:000118">
    <property type="entry name" value="Alpha-galactosidase"/>
    <property type="match status" value="1"/>
</dbReference>
<protein>
    <recommendedName>
        <fullName evidence="2 5">Alpha-galactosidase</fullName>
        <ecNumber evidence="2 5">3.2.1.22</ecNumber>
    </recommendedName>
</protein>
<dbReference type="InterPro" id="IPR017853">
    <property type="entry name" value="GH"/>
</dbReference>
<feature type="binding site" evidence="7">
    <location>
        <begin position="451"/>
        <end position="455"/>
    </location>
    <ligand>
        <name>substrate</name>
    </ligand>
</feature>
<evidence type="ECO:0000259" key="8">
    <source>
        <dbReference type="Pfam" id="PF16874"/>
    </source>
</evidence>
<comment type="caution">
    <text evidence="10">The sequence shown here is derived from an EMBL/GenBank/DDBJ whole genome shotgun (WGS) entry which is preliminary data.</text>
</comment>
<reference evidence="10" key="1">
    <citation type="submission" date="2020-09" db="EMBL/GenBank/DDBJ databases">
        <title>A novel bacterium of genus Paenibacillus, isolated from South China Sea.</title>
        <authorList>
            <person name="Huang H."/>
            <person name="Mo K."/>
            <person name="Hu Y."/>
        </authorList>
    </citation>
    <scope>NUCLEOTIDE SEQUENCE</scope>
    <source>
        <strain evidence="10">IB182493</strain>
    </source>
</reference>
<feature type="domain" description="Glycosyl hydrolase family 36 C-terminal" evidence="8">
    <location>
        <begin position="624"/>
        <end position="701"/>
    </location>
</feature>
<dbReference type="InterPro" id="IPR038417">
    <property type="entry name" value="Alpga-gal_N_sf"/>
</dbReference>
<dbReference type="RefSeq" id="WP_190857561.1">
    <property type="nucleotide sequence ID" value="NZ_JACXIY010000001.1"/>
</dbReference>
<dbReference type="InterPro" id="IPR013785">
    <property type="entry name" value="Aldolase_TIM"/>
</dbReference>
<feature type="binding site" evidence="7">
    <location>
        <position position="177"/>
    </location>
    <ligand>
        <name>substrate</name>
    </ligand>
</feature>
<name>A0A927CJU7_9BACL</name>
<dbReference type="GO" id="GO:0016052">
    <property type="term" value="P:carbohydrate catabolic process"/>
    <property type="evidence" value="ECO:0007669"/>
    <property type="project" value="InterPro"/>
</dbReference>
<dbReference type="Pfam" id="PF16874">
    <property type="entry name" value="Glyco_hydro_36C"/>
    <property type="match status" value="1"/>
</dbReference>
<dbReference type="AlphaFoldDB" id="A0A927CJU7"/>
<feature type="binding site" evidence="7">
    <location>
        <position position="501"/>
    </location>
    <ligand>
        <name>substrate</name>
    </ligand>
</feature>
<dbReference type="PANTHER" id="PTHR43053:SF3">
    <property type="entry name" value="ALPHA-GALACTOSIDASE C-RELATED"/>
    <property type="match status" value="1"/>
</dbReference>
<evidence type="ECO:0000256" key="7">
    <source>
        <dbReference type="PIRSR" id="PIRSR005536-2"/>
    </source>
</evidence>
<dbReference type="Gene3D" id="2.70.98.60">
    <property type="entry name" value="alpha-galactosidase from lactobacil brevis"/>
    <property type="match status" value="1"/>
</dbReference>
<evidence type="ECO:0000256" key="6">
    <source>
        <dbReference type="PIRSR" id="PIRSR005536-1"/>
    </source>
</evidence>
<gene>
    <name evidence="10" type="ORF">IDH41_01355</name>
</gene>
<evidence type="ECO:0000256" key="5">
    <source>
        <dbReference type="PIRNR" id="PIRNR005536"/>
    </source>
</evidence>
<evidence type="ECO:0000259" key="9">
    <source>
        <dbReference type="Pfam" id="PF16875"/>
    </source>
</evidence>
<keyword evidence="4 5" id="KW-0326">Glycosidase</keyword>
<feature type="binding site" evidence="7">
    <location>
        <position position="523"/>
    </location>
    <ligand>
        <name>substrate</name>
    </ligand>
</feature>